<name>A0A6A4VAL7_AMPAM</name>
<evidence type="ECO:0000256" key="3">
    <source>
        <dbReference type="ARBA" id="ARBA00009519"/>
    </source>
</evidence>
<evidence type="ECO:0000259" key="12">
    <source>
        <dbReference type="Pfam" id="PF01937"/>
    </source>
</evidence>
<comment type="catalytic activity">
    <reaction evidence="2 10">
        <text>beta-D-fructose 1-phosphate + H2O = D-fructose + phosphate</text>
        <dbReference type="Rhea" id="RHEA:35603"/>
        <dbReference type="ChEBI" id="CHEBI:15377"/>
        <dbReference type="ChEBI" id="CHEBI:37721"/>
        <dbReference type="ChEBI" id="CHEBI:43474"/>
        <dbReference type="ChEBI" id="CHEBI:138881"/>
    </reaction>
</comment>
<evidence type="ECO:0000256" key="10">
    <source>
        <dbReference type="RuleBase" id="RU367030"/>
    </source>
</evidence>
<dbReference type="GO" id="GO:0046872">
    <property type="term" value="F:metal ion binding"/>
    <property type="evidence" value="ECO:0007669"/>
    <property type="project" value="UniProtKB-UniRule"/>
</dbReference>
<dbReference type="InterPro" id="IPR039763">
    <property type="entry name" value="ARMT1"/>
</dbReference>
<evidence type="ECO:0000256" key="5">
    <source>
        <dbReference type="ARBA" id="ARBA00022723"/>
    </source>
</evidence>
<comment type="catalytic activity">
    <reaction evidence="9 10">
        <text>beta-D-fructose 6-phosphate = dihydroxyacetone + D-glyceraldehyde 3-phosphate</text>
        <dbReference type="Rhea" id="RHEA:28002"/>
        <dbReference type="ChEBI" id="CHEBI:16016"/>
        <dbReference type="ChEBI" id="CHEBI:57634"/>
        <dbReference type="ChEBI" id="CHEBI:59776"/>
    </reaction>
</comment>
<dbReference type="EMBL" id="VIIS01001753">
    <property type="protein sequence ID" value="KAF0293337.1"/>
    <property type="molecule type" value="Genomic_DNA"/>
</dbReference>
<dbReference type="EC" id="3.1.3.-" evidence="10"/>
<evidence type="ECO:0000256" key="7">
    <source>
        <dbReference type="ARBA" id="ARBA00023211"/>
    </source>
</evidence>
<dbReference type="GO" id="GO:0030643">
    <property type="term" value="P:intracellular phosphate ion homeostasis"/>
    <property type="evidence" value="ECO:0007669"/>
    <property type="project" value="UniProtKB-ARBA"/>
</dbReference>
<dbReference type="GO" id="GO:0016791">
    <property type="term" value="F:phosphatase activity"/>
    <property type="evidence" value="ECO:0007669"/>
    <property type="project" value="TreeGrafter"/>
</dbReference>
<evidence type="ECO:0000256" key="11">
    <source>
        <dbReference type="SAM" id="SignalP"/>
    </source>
</evidence>
<keyword evidence="4" id="KW-0533">Nickel</keyword>
<feature type="domain" description="Damage-control phosphatase ARMT1-like metal-binding" evidence="12">
    <location>
        <begin position="49"/>
        <end position="436"/>
    </location>
</feature>
<sequence length="471" mass="52856">MHLLLMNSGLHFATLALLCFLLSTMGGQANTELPDVLRGSYKGSFAYKTISERMPVILTKVIDLFHREKINIGNQYGDAAKEKLKQINGSLSELKSTMQRNKPLQPLAGAAADVPLWNRLLEEQWVDGEPPVWFDAPWLFVECYMYRRVREILENSGELRDYDYFGQQKRDTLEASIAAIELLGEHLLETVADPAALSGQQVKRAFSDFIGMSLWANKNDLSISAGAHVSQEASPLVQLVELNHRVLVNDSEQVFAQLRRLRDKRDVRIDIVMDNAGFELFSDLCLADLLTSLGIAQRMSLHIKAHPWYVSDTTPADVRHTLQHMQSADGKPALRRLAERWQGYLDAGTWVFEMDTFWTSPLPFSRMASEAPELYAHLQAANLIIFKGDLNYRKLLGDRNWPHSTGFCASLEGFHPAPLVALRTMKADLVSGLAPEREALTAGDPNWMVSGEWALIQLCECSDTARGGDEL</sequence>
<evidence type="ECO:0000256" key="1">
    <source>
        <dbReference type="ARBA" id="ARBA00000807"/>
    </source>
</evidence>
<dbReference type="SUPFAM" id="SSF111321">
    <property type="entry name" value="AF1104-like"/>
    <property type="match status" value="1"/>
</dbReference>
<dbReference type="PANTHER" id="PTHR12260">
    <property type="entry name" value="DAMAGE-CONTROL PHOSPHATASE ARMT1"/>
    <property type="match status" value="1"/>
</dbReference>
<dbReference type="InterPro" id="IPR002791">
    <property type="entry name" value="ARMT1-like_metal-bd"/>
</dbReference>
<proteinExistence type="inferred from homology"/>
<protein>
    <recommendedName>
        <fullName evidence="10">Sugar phosphate phosphatase</fullName>
        <ecNumber evidence="10">2.1.1.-</ecNumber>
        <ecNumber evidence="10">3.1.3.-</ecNumber>
    </recommendedName>
</protein>
<evidence type="ECO:0000256" key="6">
    <source>
        <dbReference type="ARBA" id="ARBA00022801"/>
    </source>
</evidence>
<dbReference type="Gene3D" id="3.40.50.10880">
    <property type="entry name" value="Uncharacterised protein PF01937, DUF89, domain 3"/>
    <property type="match status" value="1"/>
</dbReference>
<keyword evidence="11" id="KW-0732">Signal</keyword>
<evidence type="ECO:0000256" key="8">
    <source>
        <dbReference type="ARBA" id="ARBA00045980"/>
    </source>
</evidence>
<keyword evidence="13" id="KW-0808">Transferase</keyword>
<accession>A0A6A4VAL7</accession>
<dbReference type="FunFam" id="3.40.50.10880:FF:000005">
    <property type="entry name" value="DUF89-domain-containing protein"/>
    <property type="match status" value="1"/>
</dbReference>
<feature type="chain" id="PRO_5025554027" description="Sugar phosphate phosphatase" evidence="11">
    <location>
        <begin position="30"/>
        <end position="471"/>
    </location>
</feature>
<organism evidence="13 14">
    <name type="scientific">Amphibalanus amphitrite</name>
    <name type="common">Striped barnacle</name>
    <name type="synonym">Balanus amphitrite</name>
    <dbReference type="NCBI Taxonomy" id="1232801"/>
    <lineage>
        <taxon>Eukaryota</taxon>
        <taxon>Metazoa</taxon>
        <taxon>Ecdysozoa</taxon>
        <taxon>Arthropoda</taxon>
        <taxon>Crustacea</taxon>
        <taxon>Multicrustacea</taxon>
        <taxon>Cirripedia</taxon>
        <taxon>Thoracica</taxon>
        <taxon>Thoracicalcarea</taxon>
        <taxon>Balanomorpha</taxon>
        <taxon>Balanoidea</taxon>
        <taxon>Balanidae</taxon>
        <taxon>Amphibalaninae</taxon>
        <taxon>Amphibalanus</taxon>
    </lineage>
</organism>
<evidence type="ECO:0000313" key="13">
    <source>
        <dbReference type="EMBL" id="KAF0293337.1"/>
    </source>
</evidence>
<feature type="signal peptide" evidence="11">
    <location>
        <begin position="1"/>
        <end position="29"/>
    </location>
</feature>
<comment type="similarity">
    <text evidence="3 10">Belongs to the damage-control phosphatase family. Sugar phosphate phosphatase III subfamily.</text>
</comment>
<comment type="cofactor">
    <cofactor evidence="10">
        <name>Mn(2+)</name>
        <dbReference type="ChEBI" id="CHEBI:29035"/>
    </cofactor>
    <cofactor evidence="10">
        <name>Ni(2+)</name>
        <dbReference type="ChEBI" id="CHEBI:49786"/>
    </cofactor>
</comment>
<dbReference type="PANTHER" id="PTHR12260:SF6">
    <property type="entry name" value="DAMAGE-CONTROL PHOSPHATASE ARMT1"/>
    <property type="match status" value="1"/>
</dbReference>
<keyword evidence="6 10" id="KW-0378">Hydrolase</keyword>
<comment type="function">
    <text evidence="8 10">Metal-dependent phosphatase that shows phosphatase activity against several substrates, including fructose-1-phosphate and fructose-6-phosphate. Its preference for fructose-1-phosphate, a strong glycating agent that causes DNA damage rather than a canonical yeast metabolite, suggests a damage-control function in hexose phosphate metabolism. Has also been shown to have O-methyltransferase activity that methylates glutamate residues of target proteins to form gamma-glutamyl methyl ester residues. Possibly methylates PCNA, suggesting it is involved in the DNA damage response.</text>
</comment>
<dbReference type="GO" id="GO:0006974">
    <property type="term" value="P:DNA damage response"/>
    <property type="evidence" value="ECO:0007669"/>
    <property type="project" value="TreeGrafter"/>
</dbReference>
<dbReference type="GO" id="GO:0005634">
    <property type="term" value="C:nucleus"/>
    <property type="evidence" value="ECO:0007669"/>
    <property type="project" value="TreeGrafter"/>
</dbReference>
<evidence type="ECO:0000313" key="14">
    <source>
        <dbReference type="Proteomes" id="UP000440578"/>
    </source>
</evidence>
<evidence type="ECO:0000256" key="2">
    <source>
        <dbReference type="ARBA" id="ARBA00001326"/>
    </source>
</evidence>
<comment type="catalytic activity">
    <reaction evidence="1 10">
        <text>L-glutamyl-[protein] + S-adenosyl-L-methionine = [protein]-L-glutamate 5-O-methyl ester + S-adenosyl-L-homocysteine</text>
        <dbReference type="Rhea" id="RHEA:24452"/>
        <dbReference type="Rhea" id="RHEA-COMP:10208"/>
        <dbReference type="Rhea" id="RHEA-COMP:10311"/>
        <dbReference type="ChEBI" id="CHEBI:29973"/>
        <dbReference type="ChEBI" id="CHEBI:57856"/>
        <dbReference type="ChEBI" id="CHEBI:59789"/>
        <dbReference type="ChEBI" id="CHEBI:82795"/>
    </reaction>
</comment>
<dbReference type="Proteomes" id="UP000440578">
    <property type="component" value="Unassembled WGS sequence"/>
</dbReference>
<dbReference type="GO" id="GO:0016462">
    <property type="term" value="F:pyrophosphatase activity"/>
    <property type="evidence" value="ECO:0007669"/>
    <property type="project" value="UniProtKB-ARBA"/>
</dbReference>
<comment type="domain">
    <text evidence="10">Subfamily III proteins have a conserved RTxK motif about 40-50 residues from the C-terminus; the threonine may be replaced by serine or cysteine.</text>
</comment>
<dbReference type="EC" id="2.1.1.-" evidence="10"/>
<keyword evidence="5 10" id="KW-0479">Metal-binding</keyword>
<evidence type="ECO:0000256" key="9">
    <source>
        <dbReference type="ARBA" id="ARBA00048809"/>
    </source>
</evidence>
<dbReference type="Gene3D" id="1.20.930.60">
    <property type="match status" value="1"/>
</dbReference>
<keyword evidence="7 10" id="KW-0464">Manganese</keyword>
<reference evidence="13 14" key="1">
    <citation type="submission" date="2019-07" db="EMBL/GenBank/DDBJ databases">
        <title>Draft genome assembly of a fouling barnacle, Amphibalanus amphitrite (Darwin, 1854): The first reference genome for Thecostraca.</title>
        <authorList>
            <person name="Kim W."/>
        </authorList>
    </citation>
    <scope>NUCLEOTIDE SEQUENCE [LARGE SCALE GENOMIC DNA]</scope>
    <source>
        <strain evidence="13">SNU_AA5</strain>
        <tissue evidence="13">Soma without cirri and trophi</tissue>
    </source>
</reference>
<dbReference type="AlphaFoldDB" id="A0A6A4VAL7"/>
<evidence type="ECO:0000256" key="4">
    <source>
        <dbReference type="ARBA" id="ARBA00022596"/>
    </source>
</evidence>
<gene>
    <name evidence="13" type="primary">armt1_0</name>
    <name evidence="13" type="ORF">FJT64_000913</name>
</gene>
<dbReference type="InterPro" id="IPR036075">
    <property type="entry name" value="ARMT-1-like_metal-bd_sf"/>
</dbReference>
<keyword evidence="14" id="KW-1185">Reference proteome</keyword>
<keyword evidence="10 13" id="KW-0489">Methyltransferase</keyword>
<dbReference type="Pfam" id="PF01937">
    <property type="entry name" value="ARMT1-like_dom"/>
    <property type="match status" value="1"/>
</dbReference>
<dbReference type="GO" id="GO:0032259">
    <property type="term" value="P:methylation"/>
    <property type="evidence" value="ECO:0007669"/>
    <property type="project" value="UniProtKB-KW"/>
</dbReference>
<dbReference type="GO" id="GO:0051998">
    <property type="term" value="F:protein carboxyl O-methyltransferase activity"/>
    <property type="evidence" value="ECO:0007669"/>
    <property type="project" value="UniProtKB-UniRule"/>
</dbReference>
<comment type="caution">
    <text evidence="13">The sequence shown here is derived from an EMBL/GenBank/DDBJ whole genome shotgun (WGS) entry which is preliminary data.</text>
</comment>
<dbReference type="OrthoDB" id="541375at2759"/>